<dbReference type="EMBL" id="LSYV01000102">
    <property type="protein sequence ID" value="KXZ43134.1"/>
    <property type="molecule type" value="Genomic_DNA"/>
</dbReference>
<dbReference type="Proteomes" id="UP000075714">
    <property type="component" value="Unassembled WGS sequence"/>
</dbReference>
<dbReference type="AlphaFoldDB" id="A0A150FZW4"/>
<evidence type="ECO:0000256" key="1">
    <source>
        <dbReference type="SAM" id="MobiDB-lite"/>
    </source>
</evidence>
<feature type="region of interest" description="Disordered" evidence="1">
    <location>
        <begin position="203"/>
        <end position="224"/>
    </location>
</feature>
<evidence type="ECO:0000313" key="3">
    <source>
        <dbReference type="Proteomes" id="UP000075714"/>
    </source>
</evidence>
<evidence type="ECO:0000313" key="2">
    <source>
        <dbReference type="EMBL" id="KXZ43134.1"/>
    </source>
</evidence>
<keyword evidence="3" id="KW-1185">Reference proteome</keyword>
<protein>
    <submittedName>
        <fullName evidence="2">Uncharacterized protein</fullName>
    </submittedName>
</protein>
<sequence length="256" mass="28408">MPLLPFAMKRIETVVSWKNLLKVSYDFAIVPSYRKVELTDGNQNVTHSWQEPVETLPLPLLADGEEYDSYDLFGRAFFCASKPISVAVQNAASNDASQYMVDGKFVPGFKLNYTYEGVDYVNDRPARHFRIVIIKNGTVDTAVDLWDSQDGQTPLALAFETALTGKVYVKIQEIRSLDESSPEVQPARKVYVKIQEIRSLDESSPEVQPAALTPPSEAFCSDDEDLTPRLTSSYDIVGGTGTSYYQLVSDAEPATG</sequence>
<gene>
    <name evidence="2" type="ORF">GPECTOR_101g35</name>
</gene>
<proteinExistence type="predicted"/>
<name>A0A150FZW4_GONPE</name>
<accession>A0A150FZW4</accession>
<reference evidence="3" key="1">
    <citation type="journal article" date="2016" name="Nat. Commun.">
        <title>The Gonium pectorale genome demonstrates co-option of cell cycle regulation during the evolution of multicellularity.</title>
        <authorList>
            <person name="Hanschen E.R."/>
            <person name="Marriage T.N."/>
            <person name="Ferris P.J."/>
            <person name="Hamaji T."/>
            <person name="Toyoda A."/>
            <person name="Fujiyama A."/>
            <person name="Neme R."/>
            <person name="Noguchi H."/>
            <person name="Minakuchi Y."/>
            <person name="Suzuki M."/>
            <person name="Kawai-Toyooka H."/>
            <person name="Smith D.R."/>
            <person name="Sparks H."/>
            <person name="Anderson J."/>
            <person name="Bakaric R."/>
            <person name="Luria V."/>
            <person name="Karger A."/>
            <person name="Kirschner M.W."/>
            <person name="Durand P.M."/>
            <person name="Michod R.E."/>
            <person name="Nozaki H."/>
            <person name="Olson B.J."/>
        </authorList>
    </citation>
    <scope>NUCLEOTIDE SEQUENCE [LARGE SCALE GENOMIC DNA]</scope>
    <source>
        <strain evidence="3">NIES-2863</strain>
    </source>
</reference>
<comment type="caution">
    <text evidence="2">The sequence shown here is derived from an EMBL/GenBank/DDBJ whole genome shotgun (WGS) entry which is preliminary data.</text>
</comment>
<organism evidence="2 3">
    <name type="scientific">Gonium pectorale</name>
    <name type="common">Green alga</name>
    <dbReference type="NCBI Taxonomy" id="33097"/>
    <lineage>
        <taxon>Eukaryota</taxon>
        <taxon>Viridiplantae</taxon>
        <taxon>Chlorophyta</taxon>
        <taxon>core chlorophytes</taxon>
        <taxon>Chlorophyceae</taxon>
        <taxon>CS clade</taxon>
        <taxon>Chlamydomonadales</taxon>
        <taxon>Volvocaceae</taxon>
        <taxon>Gonium</taxon>
    </lineage>
</organism>